<feature type="transmembrane region" description="Helical" evidence="1">
    <location>
        <begin position="67"/>
        <end position="87"/>
    </location>
</feature>
<keyword evidence="3" id="KW-1185">Reference proteome</keyword>
<dbReference type="AlphaFoldDB" id="A0A6G4W5R2"/>
<evidence type="ECO:0000313" key="2">
    <source>
        <dbReference type="EMBL" id="NGO49939.1"/>
    </source>
</evidence>
<protein>
    <recommendedName>
        <fullName evidence="4">DUF998 domain-containing protein</fullName>
    </recommendedName>
</protein>
<gene>
    <name evidence="2" type="ORF">G6N73_01895</name>
</gene>
<accession>A0A6G4W5R2</accession>
<sequence>MAAFVEKSSLPEARSFETWKAGLAIVAGLSLLLLCASIGQDLTLYVGSNPDLSAKVWLLDVDVEQSAFTWISVLSLFFAAGLLFVAAADASSRRDPFKWHWYFLALLFLLLSFDEFCGIHEKVSSALGSRMNNSGLLYFAWAAPAGVLSLAGLIAYMPFIRALPPKIGMLFLLSAALFLSGAVILEMFGGSVAEAESVESVRYRILTNMEEGLELAGILAFIYGLLRYREGHFRSRRHTF</sequence>
<organism evidence="2 3">
    <name type="scientific">Allomesorhizobium camelthorni</name>
    <dbReference type="NCBI Taxonomy" id="475069"/>
    <lineage>
        <taxon>Bacteria</taxon>
        <taxon>Pseudomonadati</taxon>
        <taxon>Pseudomonadota</taxon>
        <taxon>Alphaproteobacteria</taxon>
        <taxon>Hyphomicrobiales</taxon>
        <taxon>Phyllobacteriaceae</taxon>
        <taxon>Allomesorhizobium</taxon>
    </lineage>
</organism>
<comment type="caution">
    <text evidence="2">The sequence shown here is derived from an EMBL/GenBank/DDBJ whole genome shotgun (WGS) entry which is preliminary data.</text>
</comment>
<name>A0A6G4W5R2_9HYPH</name>
<proteinExistence type="predicted"/>
<feature type="transmembrane region" description="Helical" evidence="1">
    <location>
        <begin position="136"/>
        <end position="157"/>
    </location>
</feature>
<evidence type="ECO:0008006" key="4">
    <source>
        <dbReference type="Google" id="ProtNLM"/>
    </source>
</evidence>
<feature type="transmembrane region" description="Helical" evidence="1">
    <location>
        <begin position="21"/>
        <end position="47"/>
    </location>
</feature>
<dbReference type="Proteomes" id="UP001642900">
    <property type="component" value="Unassembled WGS sequence"/>
</dbReference>
<feature type="transmembrane region" description="Helical" evidence="1">
    <location>
        <begin position="212"/>
        <end position="228"/>
    </location>
</feature>
<feature type="transmembrane region" description="Helical" evidence="1">
    <location>
        <begin position="169"/>
        <end position="192"/>
    </location>
</feature>
<evidence type="ECO:0000313" key="3">
    <source>
        <dbReference type="Proteomes" id="UP001642900"/>
    </source>
</evidence>
<keyword evidence="1" id="KW-1133">Transmembrane helix</keyword>
<dbReference type="RefSeq" id="WP_165022478.1">
    <property type="nucleotide sequence ID" value="NZ_JAAKZF010000001.1"/>
</dbReference>
<reference evidence="2 3" key="1">
    <citation type="submission" date="2020-02" db="EMBL/GenBank/DDBJ databases">
        <title>Genome sequence of strain CCNWXJ40-4.</title>
        <authorList>
            <person name="Gao J."/>
            <person name="Sun J."/>
        </authorList>
    </citation>
    <scope>NUCLEOTIDE SEQUENCE [LARGE SCALE GENOMIC DNA]</scope>
    <source>
        <strain evidence="2 3">CCNWXJ 40-4</strain>
    </source>
</reference>
<feature type="transmembrane region" description="Helical" evidence="1">
    <location>
        <begin position="99"/>
        <end position="116"/>
    </location>
</feature>
<keyword evidence="1" id="KW-0472">Membrane</keyword>
<evidence type="ECO:0000256" key="1">
    <source>
        <dbReference type="SAM" id="Phobius"/>
    </source>
</evidence>
<keyword evidence="1" id="KW-0812">Transmembrane</keyword>
<dbReference type="EMBL" id="JAAKZF010000001">
    <property type="protein sequence ID" value="NGO49939.1"/>
    <property type="molecule type" value="Genomic_DNA"/>
</dbReference>